<comment type="caution">
    <text evidence="1">The sequence shown here is derived from an EMBL/GenBank/DDBJ whole genome shotgun (WGS) entry which is preliminary data.</text>
</comment>
<dbReference type="RefSeq" id="WP_246165695.1">
    <property type="nucleotide sequence ID" value="NZ_WNLP01000001.1"/>
</dbReference>
<proteinExistence type="predicted"/>
<sequence>MYLHRYTPKTTNTALGYLRDFTGRIADIAERLDKSDKTSNKREAEKLRKAVTECHAYEDQTLYPLAARNMEIDLDDGVLVNYLRMGKAVRAIPAIEKKRKEVQTWSWPVHPAH</sequence>
<evidence type="ECO:0000313" key="1">
    <source>
        <dbReference type="EMBL" id="MUH59124.1"/>
    </source>
</evidence>
<organism evidence="1 2">
    <name type="scientific">Bifidobacterium canis</name>
    <dbReference type="NCBI Taxonomy" id="2610880"/>
    <lineage>
        <taxon>Bacteria</taxon>
        <taxon>Bacillati</taxon>
        <taxon>Actinomycetota</taxon>
        <taxon>Actinomycetes</taxon>
        <taxon>Bifidobacteriales</taxon>
        <taxon>Bifidobacteriaceae</taxon>
        <taxon>Bifidobacterium</taxon>
    </lineage>
</organism>
<reference evidence="1 2" key="1">
    <citation type="submission" date="2019-09" db="EMBL/GenBank/DDBJ databases">
        <title>Bifidobacterium canis sp. nov., isolated from the digestive tract of German Shepherd dog puppy.</title>
        <authorList>
            <person name="Bunesova V."/>
        </authorList>
    </citation>
    <scope>NUCLEOTIDE SEQUENCE [LARGE SCALE GENOMIC DNA]</scope>
    <source>
        <strain evidence="1 2">GSD1FS</strain>
    </source>
</reference>
<keyword evidence="2" id="KW-1185">Reference proteome</keyword>
<gene>
    <name evidence="1" type="ORF">GSD1FS_0438</name>
</gene>
<evidence type="ECO:0000313" key="2">
    <source>
        <dbReference type="Proteomes" id="UP000487882"/>
    </source>
</evidence>
<name>A0A7K1J3B7_9BIFI</name>
<dbReference type="Proteomes" id="UP000487882">
    <property type="component" value="Unassembled WGS sequence"/>
</dbReference>
<protein>
    <submittedName>
        <fullName evidence="1">Uncharacterized protein</fullName>
    </submittedName>
</protein>
<accession>A0A7K1J3B7</accession>
<dbReference type="AlphaFoldDB" id="A0A7K1J3B7"/>
<dbReference type="EMBL" id="WNLP01000001">
    <property type="protein sequence ID" value="MUH59124.1"/>
    <property type="molecule type" value="Genomic_DNA"/>
</dbReference>